<feature type="binding site" evidence="5">
    <location>
        <position position="83"/>
    </location>
    <ligand>
        <name>spermidine</name>
        <dbReference type="ChEBI" id="CHEBI:57834"/>
    </ligand>
</feature>
<evidence type="ECO:0000256" key="1">
    <source>
        <dbReference type="ARBA" id="ARBA00004418"/>
    </source>
</evidence>
<dbReference type="Gene3D" id="3.40.190.10">
    <property type="entry name" value="Periplasmic binding protein-like II"/>
    <property type="match status" value="2"/>
</dbReference>
<gene>
    <name evidence="6" type="ORF">CSB45_08350</name>
</gene>
<dbReference type="PANTHER" id="PTHR30222:SF17">
    <property type="entry name" value="SPERMIDINE_PUTRESCINE-BINDING PERIPLASMIC PROTEIN"/>
    <property type="match status" value="1"/>
</dbReference>
<organism evidence="6 7">
    <name type="scientific">candidate division KSB3 bacterium</name>
    <dbReference type="NCBI Taxonomy" id="2044937"/>
    <lineage>
        <taxon>Bacteria</taxon>
        <taxon>candidate division KSB3</taxon>
    </lineage>
</organism>
<evidence type="ECO:0000256" key="3">
    <source>
        <dbReference type="ARBA" id="ARBA00022729"/>
    </source>
</evidence>
<dbReference type="CDD" id="cd13590">
    <property type="entry name" value="PBP2_PotD_PotF_like"/>
    <property type="match status" value="1"/>
</dbReference>
<evidence type="ECO:0000256" key="5">
    <source>
        <dbReference type="PIRSR" id="PIRSR019574-1"/>
    </source>
</evidence>
<feature type="binding site" evidence="5">
    <location>
        <begin position="165"/>
        <end position="168"/>
    </location>
    <ligand>
        <name>spermidine</name>
        <dbReference type="ChEBI" id="CHEBI:57834"/>
    </ligand>
</feature>
<accession>A0A2G6E573</accession>
<dbReference type="Proteomes" id="UP000229740">
    <property type="component" value="Unassembled WGS sequence"/>
</dbReference>
<sequence length="343" mass="38970">MKHSILLLAVWGITLFSIVSFADDRPVLNVYNWDDYIDDKTIPEFEDAFGVKVNYDVYDSNESLLAKLQAGASGFDVIFPSDYMVEIMIQLGLLEPLDKRLIPNMALLDPAFLNQAFDPENQYSLPFTWGTAGIGYRSDMIEEPVDSWDVMFNPKYAGHIVMLDDVRESLGAALKFLGFSLNSTNPDELELARDLLITQKAFIKAYVSAQGEQMLVSGDAWLVHNWNGDIYRVAAEDPTIHYVIPKEGTSKFIDNCAIPKKAQNKELAHAFINFLLDPEVDARIHNQIQYLTPNTAAWPLLDKRLRSAMEAMTPEIADKLEFIEELGRETRLWDKTWTEIKAH</sequence>
<comment type="subcellular location">
    <subcellularLocation>
        <location evidence="1">Periplasm</location>
    </subcellularLocation>
</comment>
<dbReference type="PRINTS" id="PR00909">
    <property type="entry name" value="SPERMDNBNDNG"/>
</dbReference>
<dbReference type="AlphaFoldDB" id="A0A2G6E573"/>
<dbReference type="Pfam" id="PF13416">
    <property type="entry name" value="SBP_bac_8"/>
    <property type="match status" value="1"/>
</dbReference>
<evidence type="ECO:0000256" key="2">
    <source>
        <dbReference type="ARBA" id="ARBA00022448"/>
    </source>
</evidence>
<evidence type="ECO:0000313" key="7">
    <source>
        <dbReference type="Proteomes" id="UP000229740"/>
    </source>
</evidence>
<keyword evidence="2" id="KW-0813">Transport</keyword>
<evidence type="ECO:0000313" key="6">
    <source>
        <dbReference type="EMBL" id="PID57226.1"/>
    </source>
</evidence>
<dbReference type="EMBL" id="PDPS01000028">
    <property type="protein sequence ID" value="PID57226.1"/>
    <property type="molecule type" value="Genomic_DNA"/>
</dbReference>
<name>A0A2G6E573_9BACT</name>
<dbReference type="GO" id="GO:0042597">
    <property type="term" value="C:periplasmic space"/>
    <property type="evidence" value="ECO:0007669"/>
    <property type="project" value="UniProtKB-SubCell"/>
</dbReference>
<protein>
    <submittedName>
        <fullName evidence="6">ABC transporter substrate-binding protein</fullName>
    </submittedName>
</protein>
<keyword evidence="3" id="KW-0732">Signal</keyword>
<dbReference type="GO" id="GO:0015846">
    <property type="term" value="P:polyamine transport"/>
    <property type="evidence" value="ECO:0007669"/>
    <property type="project" value="InterPro"/>
</dbReference>
<dbReference type="PANTHER" id="PTHR30222">
    <property type="entry name" value="SPERMIDINE/PUTRESCINE-BINDING PERIPLASMIC PROTEIN"/>
    <property type="match status" value="1"/>
</dbReference>
<keyword evidence="4" id="KW-0574">Periplasm</keyword>
<reference evidence="6 7" key="1">
    <citation type="submission" date="2017-10" db="EMBL/GenBank/DDBJ databases">
        <title>Novel microbial diversity and functional potential in the marine mammal oral microbiome.</title>
        <authorList>
            <person name="Dudek N.K."/>
            <person name="Sun C.L."/>
            <person name="Burstein D."/>
            <person name="Kantor R.S."/>
            <person name="Aliaga Goltsman D.S."/>
            <person name="Bik E.M."/>
            <person name="Thomas B.C."/>
            <person name="Banfield J.F."/>
            <person name="Relman D.A."/>
        </authorList>
    </citation>
    <scope>NUCLEOTIDE SEQUENCE [LARGE SCALE GENOMIC DNA]</scope>
    <source>
        <strain evidence="6">DOLZORAL124_49_17</strain>
    </source>
</reference>
<dbReference type="PIRSF" id="PIRSF019574">
    <property type="entry name" value="Periplasmic_polyamine_BP"/>
    <property type="match status" value="1"/>
</dbReference>
<dbReference type="InterPro" id="IPR006059">
    <property type="entry name" value="SBP"/>
</dbReference>
<dbReference type="InterPro" id="IPR001188">
    <property type="entry name" value="Sperm_putr-bd"/>
</dbReference>
<proteinExistence type="predicted"/>
<dbReference type="GO" id="GO:0019808">
    <property type="term" value="F:polyamine binding"/>
    <property type="evidence" value="ECO:0007669"/>
    <property type="project" value="InterPro"/>
</dbReference>
<evidence type="ECO:0000256" key="4">
    <source>
        <dbReference type="ARBA" id="ARBA00022764"/>
    </source>
</evidence>
<comment type="caution">
    <text evidence="6">The sequence shown here is derived from an EMBL/GenBank/DDBJ whole genome shotgun (WGS) entry which is preliminary data.</text>
</comment>
<dbReference type="SUPFAM" id="SSF53850">
    <property type="entry name" value="Periplasmic binding protein-like II"/>
    <property type="match status" value="1"/>
</dbReference>